<evidence type="ECO:0000313" key="2">
    <source>
        <dbReference type="EMBL" id="NHO66561.1"/>
    </source>
</evidence>
<organism evidence="2 3">
    <name type="scientific">Pseudomaricurvus hydrocarbonicus</name>
    <dbReference type="NCBI Taxonomy" id="1470433"/>
    <lineage>
        <taxon>Bacteria</taxon>
        <taxon>Pseudomonadati</taxon>
        <taxon>Pseudomonadota</taxon>
        <taxon>Gammaproteobacteria</taxon>
        <taxon>Cellvibrionales</taxon>
        <taxon>Cellvibrionaceae</taxon>
        <taxon>Pseudomaricurvus</taxon>
    </lineage>
</organism>
<dbReference type="RefSeq" id="WP_167187636.1">
    <property type="nucleotide sequence ID" value="NZ_JAAONZ010000010.1"/>
</dbReference>
<reference evidence="2" key="1">
    <citation type="submission" date="2020-03" db="EMBL/GenBank/DDBJ databases">
        <authorList>
            <person name="Guo F."/>
        </authorList>
    </citation>
    <scope>NUCLEOTIDE SEQUENCE</scope>
    <source>
        <strain evidence="2">JCM 30134</strain>
    </source>
</reference>
<evidence type="ECO:0000256" key="1">
    <source>
        <dbReference type="SAM" id="SignalP"/>
    </source>
</evidence>
<feature type="signal peptide" evidence="1">
    <location>
        <begin position="1"/>
        <end position="29"/>
    </location>
</feature>
<evidence type="ECO:0000313" key="3">
    <source>
        <dbReference type="Proteomes" id="UP000787472"/>
    </source>
</evidence>
<feature type="chain" id="PRO_5038345005" evidence="1">
    <location>
        <begin position="30"/>
        <end position="274"/>
    </location>
</feature>
<gene>
    <name evidence="2" type="ORF">G8770_13510</name>
</gene>
<dbReference type="Proteomes" id="UP000787472">
    <property type="component" value="Unassembled WGS sequence"/>
</dbReference>
<dbReference type="AlphaFoldDB" id="A0A9E5MHX9"/>
<comment type="caution">
    <text evidence="2">The sequence shown here is derived from an EMBL/GenBank/DDBJ whole genome shotgun (WGS) entry which is preliminary data.</text>
</comment>
<name>A0A9E5MHX9_9GAMM</name>
<dbReference type="EMBL" id="JAAONZ010000010">
    <property type="protein sequence ID" value="NHO66561.1"/>
    <property type="molecule type" value="Genomic_DNA"/>
</dbReference>
<protein>
    <submittedName>
        <fullName evidence="2">Uncharacterized protein</fullName>
    </submittedName>
</protein>
<sequence length="274" mass="29396">MKKSSLSLRHPLTQAVFCAVMLHSGYALSAVHGEEYLSFAEAPLTVQQLDRLRGGFLDKSGFKIQIGLEKVVLVDGMVAARSKLVIPEFNARAGIDVAMAEMDQTMDSAFELMDQALTKTARDLSSQPLNEAQHESIGGLASEVDEVQSVVAPIAEKASQAVKQVSGFQVNSKVSERTILSSVGATQSSVKSAGGAPTLVDSSEIQSALQPSMVLEQGLTQVLQTNSSTVVQNSADNRLIQTFDILNIELSNLSQGLGQKLNDKLLTQLMQYSR</sequence>
<accession>A0A9E5MHX9</accession>
<keyword evidence="3" id="KW-1185">Reference proteome</keyword>
<proteinExistence type="predicted"/>
<keyword evidence="1" id="KW-0732">Signal</keyword>